<name>A0A1H9IFE1_9SPIR</name>
<evidence type="ECO:0000256" key="4">
    <source>
        <dbReference type="ARBA" id="ARBA00022692"/>
    </source>
</evidence>
<evidence type="ECO:0000256" key="3">
    <source>
        <dbReference type="ARBA" id="ARBA00022500"/>
    </source>
</evidence>
<keyword evidence="3" id="KW-0145">Chemotaxis</keyword>
<keyword evidence="2" id="KW-1003">Cell membrane</keyword>
<keyword evidence="6 10" id="KW-0472">Membrane</keyword>
<dbReference type="AlphaFoldDB" id="A0A1H9IFE1"/>
<dbReference type="Gene3D" id="3.30.450.20">
    <property type="entry name" value="PAS domain"/>
    <property type="match status" value="1"/>
</dbReference>
<dbReference type="SMART" id="SM00304">
    <property type="entry name" value="HAMP"/>
    <property type="match status" value="1"/>
</dbReference>
<dbReference type="PANTHER" id="PTHR32089">
    <property type="entry name" value="METHYL-ACCEPTING CHEMOTAXIS PROTEIN MCPB"/>
    <property type="match status" value="1"/>
</dbReference>
<dbReference type="Gene3D" id="1.10.287.950">
    <property type="entry name" value="Methyl-accepting chemotaxis protein"/>
    <property type="match status" value="1"/>
</dbReference>
<evidence type="ECO:0000313" key="13">
    <source>
        <dbReference type="EMBL" id="SEQ73296.1"/>
    </source>
</evidence>
<comment type="subcellular location">
    <subcellularLocation>
        <location evidence="1">Cell membrane</location>
        <topology evidence="1">Multi-pass membrane protein</topology>
    </subcellularLocation>
</comment>
<feature type="transmembrane region" description="Helical" evidence="10">
    <location>
        <begin position="12"/>
        <end position="33"/>
    </location>
</feature>
<dbReference type="RefSeq" id="WP_074644913.1">
    <property type="nucleotide sequence ID" value="NZ_FOFU01000009.1"/>
</dbReference>
<feature type="domain" description="HAMP" evidence="12">
    <location>
        <begin position="306"/>
        <end position="360"/>
    </location>
</feature>
<keyword evidence="7 9" id="KW-0807">Transducer</keyword>
<dbReference type="SUPFAM" id="SSF103190">
    <property type="entry name" value="Sensory domain-like"/>
    <property type="match status" value="1"/>
</dbReference>
<dbReference type="CDD" id="cd18773">
    <property type="entry name" value="PDC1_HK_sensor"/>
    <property type="match status" value="1"/>
</dbReference>
<dbReference type="PROSITE" id="PS50885">
    <property type="entry name" value="HAMP"/>
    <property type="match status" value="1"/>
</dbReference>
<dbReference type="Pfam" id="PF00015">
    <property type="entry name" value="MCPsignal"/>
    <property type="match status" value="1"/>
</dbReference>
<feature type="domain" description="Methyl-accepting transducer" evidence="11">
    <location>
        <begin position="407"/>
        <end position="629"/>
    </location>
</feature>
<keyword evidence="4 10" id="KW-0812">Transmembrane</keyword>
<evidence type="ECO:0000256" key="2">
    <source>
        <dbReference type="ARBA" id="ARBA00022475"/>
    </source>
</evidence>
<dbReference type="Pfam" id="PF00672">
    <property type="entry name" value="HAMP"/>
    <property type="match status" value="1"/>
</dbReference>
<evidence type="ECO:0000256" key="10">
    <source>
        <dbReference type="SAM" id="Phobius"/>
    </source>
</evidence>
<dbReference type="Proteomes" id="UP000182360">
    <property type="component" value="Unassembled WGS sequence"/>
</dbReference>
<dbReference type="Pfam" id="PF02743">
    <property type="entry name" value="dCache_1"/>
    <property type="match status" value="1"/>
</dbReference>
<reference evidence="13 14" key="1">
    <citation type="submission" date="2016-10" db="EMBL/GenBank/DDBJ databases">
        <authorList>
            <person name="de Groot N.N."/>
        </authorList>
    </citation>
    <scope>NUCLEOTIDE SEQUENCE [LARGE SCALE GENOMIC DNA]</scope>
    <source>
        <strain evidence="13 14">B25</strain>
    </source>
</reference>
<dbReference type="OrthoDB" id="304599at2"/>
<dbReference type="SMART" id="SM00283">
    <property type="entry name" value="MA"/>
    <property type="match status" value="1"/>
</dbReference>
<gene>
    <name evidence="13" type="ORF">SAMN04487977_109113</name>
</gene>
<keyword evidence="5 10" id="KW-1133">Transmembrane helix</keyword>
<keyword evidence="14" id="KW-1185">Reference proteome</keyword>
<dbReference type="InterPro" id="IPR033479">
    <property type="entry name" value="dCache_1"/>
</dbReference>
<dbReference type="InterPro" id="IPR029151">
    <property type="entry name" value="Sensor-like_sf"/>
</dbReference>
<proteinExistence type="inferred from homology"/>
<evidence type="ECO:0000256" key="6">
    <source>
        <dbReference type="ARBA" id="ARBA00023136"/>
    </source>
</evidence>
<evidence type="ECO:0000256" key="5">
    <source>
        <dbReference type="ARBA" id="ARBA00022989"/>
    </source>
</evidence>
<sequence length="693" mass="76578">MKTNSLSFKIVLRISILVVFICVLITSFSILLLRRVQTNQVESTMTKVRDDAGKLMELSINAYIREVDTIAQRNDIRNMDWKVQKSILKMEAKRIGFESFEVGNPNGMAHSTRGDDVWVGGRAYYGKALAGKSNISDILYDEKIEKMVVHVSSPLYDDKGDVIGVLSGVADAAFMNHITSSIDLEYDGFIFIINDAGEKIAGINYYGKKELENNIHDAAYGPNTKYGQFRELQIKMINQESGFETFDMDGSSYFLTYICINNGDWHLGIIQNKNQALAVLYMILYRMIFITLASILVGSLSGLLLSRSLKPLRQVSKNIGEIASGKADLTQRINIKTEYEIGELVTGFNTFTEKLQSIIKVMKESKNALYQVGELLNQNTHETLTSIDTIIENIQSTKDGTAHQFSSVDQTATAVNEIASNIESLERMVEKQSESVKTAGEAVSEMIKNINKVNLSVEKMAESYAILEEKAQSGVQKQDDVSAKIEIMGEQSKMLGNANKTIREIASQTNLLAMNAAIEAAHAGDAGMGFSVVAVEIRKLSETSTAQSKEIGEQLKNIQNSIKEIIEASNESRLAFNEVSDEIKSTDYLVKEIAVAMDEQNSDSEQINLSLDSMNNSTEVVISAVKEMSEGNASILKEIQNLQSSTVELKQHMEQMEAGAETIKQTGNALSDISQQMTASIDDIGGQVDQFQV</sequence>
<evidence type="ECO:0000259" key="12">
    <source>
        <dbReference type="PROSITE" id="PS50885"/>
    </source>
</evidence>
<dbReference type="InterPro" id="IPR004089">
    <property type="entry name" value="MCPsignal_dom"/>
</dbReference>
<dbReference type="InterPro" id="IPR004090">
    <property type="entry name" value="Chemotax_Me-accpt_rcpt"/>
</dbReference>
<dbReference type="CDD" id="cd06225">
    <property type="entry name" value="HAMP"/>
    <property type="match status" value="1"/>
</dbReference>
<organism evidence="13 14">
    <name type="scientific">Treponema bryantii</name>
    <dbReference type="NCBI Taxonomy" id="163"/>
    <lineage>
        <taxon>Bacteria</taxon>
        <taxon>Pseudomonadati</taxon>
        <taxon>Spirochaetota</taxon>
        <taxon>Spirochaetia</taxon>
        <taxon>Spirochaetales</taxon>
        <taxon>Treponemataceae</taxon>
        <taxon>Treponema</taxon>
    </lineage>
</organism>
<evidence type="ECO:0000259" key="11">
    <source>
        <dbReference type="PROSITE" id="PS50111"/>
    </source>
</evidence>
<dbReference type="EMBL" id="FOFU01000009">
    <property type="protein sequence ID" value="SEQ73296.1"/>
    <property type="molecule type" value="Genomic_DNA"/>
</dbReference>
<dbReference type="InterPro" id="IPR003660">
    <property type="entry name" value="HAMP_dom"/>
</dbReference>
<dbReference type="Gene3D" id="6.10.340.10">
    <property type="match status" value="1"/>
</dbReference>
<accession>A0A1H9IFE1</accession>
<evidence type="ECO:0000256" key="1">
    <source>
        <dbReference type="ARBA" id="ARBA00004651"/>
    </source>
</evidence>
<dbReference type="GO" id="GO:0004888">
    <property type="term" value="F:transmembrane signaling receptor activity"/>
    <property type="evidence" value="ECO:0007669"/>
    <property type="project" value="InterPro"/>
</dbReference>
<comment type="similarity">
    <text evidence="8">Belongs to the methyl-accepting chemotaxis (MCP) protein family.</text>
</comment>
<evidence type="ECO:0000313" key="14">
    <source>
        <dbReference type="Proteomes" id="UP000182360"/>
    </source>
</evidence>
<evidence type="ECO:0000256" key="7">
    <source>
        <dbReference type="ARBA" id="ARBA00023224"/>
    </source>
</evidence>
<dbReference type="SUPFAM" id="SSF58104">
    <property type="entry name" value="Methyl-accepting chemotaxis protein (MCP) signaling domain"/>
    <property type="match status" value="1"/>
</dbReference>
<dbReference type="PANTHER" id="PTHR32089:SF112">
    <property type="entry name" value="LYSOZYME-LIKE PROTEIN-RELATED"/>
    <property type="match status" value="1"/>
</dbReference>
<evidence type="ECO:0000256" key="9">
    <source>
        <dbReference type="PROSITE-ProRule" id="PRU00284"/>
    </source>
</evidence>
<dbReference type="GO" id="GO:0007165">
    <property type="term" value="P:signal transduction"/>
    <property type="evidence" value="ECO:0007669"/>
    <property type="project" value="UniProtKB-KW"/>
</dbReference>
<feature type="transmembrane region" description="Helical" evidence="10">
    <location>
        <begin position="283"/>
        <end position="305"/>
    </location>
</feature>
<evidence type="ECO:0000256" key="8">
    <source>
        <dbReference type="ARBA" id="ARBA00029447"/>
    </source>
</evidence>
<dbReference type="GO" id="GO:0005886">
    <property type="term" value="C:plasma membrane"/>
    <property type="evidence" value="ECO:0007669"/>
    <property type="project" value="UniProtKB-SubCell"/>
</dbReference>
<dbReference type="GO" id="GO:0006935">
    <property type="term" value="P:chemotaxis"/>
    <property type="evidence" value="ECO:0007669"/>
    <property type="project" value="UniProtKB-KW"/>
</dbReference>
<dbReference type="PROSITE" id="PS50111">
    <property type="entry name" value="CHEMOTAXIS_TRANSDUC_2"/>
    <property type="match status" value="1"/>
</dbReference>
<dbReference type="PRINTS" id="PR00260">
    <property type="entry name" value="CHEMTRNSDUCR"/>
</dbReference>
<protein>
    <submittedName>
        <fullName evidence="13">Methyl-accepting chemotaxis sensory transducer with Cache sensor</fullName>
    </submittedName>
</protein>